<gene>
    <name evidence="1" type="ORF">SCOCK_380076</name>
</gene>
<reference evidence="1" key="1">
    <citation type="submission" date="2021-05" db="EMBL/GenBank/DDBJ databases">
        <authorList>
            <person name="Arsene-Ploetze F."/>
        </authorList>
    </citation>
    <scope>NUCLEOTIDE SEQUENCE</scope>
    <source>
        <strain evidence="1">DSM 42138</strain>
    </source>
</reference>
<name>A0A9W4E928_9ACTN</name>
<dbReference type="EMBL" id="CAJSLV010000068">
    <property type="protein sequence ID" value="CAG6395999.1"/>
    <property type="molecule type" value="Genomic_DNA"/>
</dbReference>
<organism evidence="1 2">
    <name type="scientific">Actinacidiphila cocklensis</name>
    <dbReference type="NCBI Taxonomy" id="887465"/>
    <lineage>
        <taxon>Bacteria</taxon>
        <taxon>Bacillati</taxon>
        <taxon>Actinomycetota</taxon>
        <taxon>Actinomycetes</taxon>
        <taxon>Kitasatosporales</taxon>
        <taxon>Streptomycetaceae</taxon>
        <taxon>Actinacidiphila</taxon>
    </lineage>
</organism>
<proteinExistence type="predicted"/>
<sequence>MRDPRAGGEHVQMLIRLGYGPEAGWVSPRWPARDVLDDG</sequence>
<evidence type="ECO:0000313" key="2">
    <source>
        <dbReference type="Proteomes" id="UP001152519"/>
    </source>
</evidence>
<comment type="caution">
    <text evidence="1">The sequence shown here is derived from an EMBL/GenBank/DDBJ whole genome shotgun (WGS) entry which is preliminary data.</text>
</comment>
<evidence type="ECO:0000313" key="1">
    <source>
        <dbReference type="EMBL" id="CAG6395999.1"/>
    </source>
</evidence>
<dbReference type="Proteomes" id="UP001152519">
    <property type="component" value="Unassembled WGS sequence"/>
</dbReference>
<dbReference type="InterPro" id="IPR000415">
    <property type="entry name" value="Nitroreductase-like"/>
</dbReference>
<dbReference type="Gene3D" id="3.40.109.10">
    <property type="entry name" value="NADH Oxidase"/>
    <property type="match status" value="1"/>
</dbReference>
<protein>
    <submittedName>
        <fullName evidence="1">Uncharacterized protein</fullName>
    </submittedName>
</protein>
<dbReference type="GO" id="GO:0016491">
    <property type="term" value="F:oxidoreductase activity"/>
    <property type="evidence" value="ECO:0007669"/>
    <property type="project" value="InterPro"/>
</dbReference>
<dbReference type="AlphaFoldDB" id="A0A9W4E928"/>
<accession>A0A9W4E928</accession>
<keyword evidence="2" id="KW-1185">Reference proteome</keyword>